<dbReference type="InterPro" id="IPR014030">
    <property type="entry name" value="Ketoacyl_synth_N"/>
</dbReference>
<dbReference type="SMART" id="SM00825">
    <property type="entry name" value="PKS_KS"/>
    <property type="match status" value="1"/>
</dbReference>
<dbReference type="SUPFAM" id="SSF55048">
    <property type="entry name" value="Probable ACP-binding domain of malonyl-CoA ACP transacylase"/>
    <property type="match status" value="1"/>
</dbReference>
<evidence type="ECO:0000313" key="13">
    <source>
        <dbReference type="Proteomes" id="UP000281726"/>
    </source>
</evidence>
<evidence type="ECO:0000256" key="6">
    <source>
        <dbReference type="ARBA" id="ARBA00023194"/>
    </source>
</evidence>
<feature type="domain" description="PKS/mFAS DH" evidence="11">
    <location>
        <begin position="940"/>
        <end position="1216"/>
    </location>
</feature>
<dbReference type="SUPFAM" id="SSF50129">
    <property type="entry name" value="GroES-like"/>
    <property type="match status" value="1"/>
</dbReference>
<dbReference type="Gene3D" id="3.90.180.10">
    <property type="entry name" value="Medium-chain alcohol dehydrogenases, catalytic domain"/>
    <property type="match status" value="1"/>
</dbReference>
<dbReference type="Pfam" id="PF00698">
    <property type="entry name" value="Acyl_transf_1"/>
    <property type="match status" value="1"/>
</dbReference>
<dbReference type="InterPro" id="IPR014043">
    <property type="entry name" value="Acyl_transferase_dom"/>
</dbReference>
<dbReference type="Gene3D" id="3.10.129.110">
    <property type="entry name" value="Polyketide synthase dehydratase"/>
    <property type="match status" value="1"/>
</dbReference>
<dbReference type="Gene3D" id="3.40.366.10">
    <property type="entry name" value="Malonyl-Coenzyme A Acyl Carrier Protein, domain 2"/>
    <property type="match status" value="1"/>
</dbReference>
<feature type="region of interest" description="N-terminal hotdog fold" evidence="9">
    <location>
        <begin position="940"/>
        <end position="1065"/>
    </location>
</feature>
<comment type="cofactor">
    <cofactor evidence="1">
        <name>pantetheine 4'-phosphate</name>
        <dbReference type="ChEBI" id="CHEBI:47942"/>
    </cofactor>
</comment>
<dbReference type="InterPro" id="IPR014031">
    <property type="entry name" value="Ketoacyl_synth_C"/>
</dbReference>
<sequence>MTKDGRHMSNESKLRDYLKRVTAELHQTRQRLAAVESDAAEPIAIIAAACRYPGGADSPEEFWRLLAEGRDAISELPGDRGWPVDDLYDPDPDAAGKTYTRHGGFLPGAGDFDADFFGMSPREALATDPQQRILLELAWEAVERAGVDPAVLRGTPTGVFTGVMYGDYGGRLANRVPEEVEAYLNTGSAGSVASGRIAYTFGFEGPAISVDTACSSSLVAVHLAAQALRSGECDLALAGGVSVMATPGVLVEFSRQRGLAPDGRCKAFAAAADGTGFSEGAGLLLLEKLSDARRNGRRILAVIRGSAVNQDGASSQLTAPNGPAQQRVIRAALANAGLAPHEVDAVEAHGTGTRLGDPIEAQALLATYGEGRPADRPLWLGSIKSNIGHTQAAAGVAGIIKMIGALAHETLPATLHVDTPTPHVDWADGAVRLLTEPQPWRENGHPRRAGVSSFGISGTNAHVILEQPPAPEEEDAPAGDPAAVPPVLLSARTPDALTASAARLHEHLTGRPELDLRQVAGTLATRRAHLPHRAAAGGADRTQILAALAALAGGETAVEDGWAVRGVAGRSTRPVFVFPGQGSQWPGMADGLLTGNEAFRAAAEECDTALRAYLDWSVLAVFRGEPGAPSLNSVDVIQPALFTMMVSLAAAWRAAGVEPAAVVGHSQGEIAAAYVAGGLSLDDAARIVVLRSQAWRKLAGRGGMVSVGLSTEALRPRLARWGDRLSVAAVNSPGTTAVTGYPDALAELIAGLTADGVDARQIRGIDTAGHSAQVDVFHEHLLEVLAPVAPAAARVPFFSTVTGARLDTTEMDAAYWYRNMRDPVLFEPATRALLADGHDLFLEVSPHPLLSAALQDTAADAGVPVNAGHTLRRELGGPARLRAALAQLHAYGAAVDWAARRPAAGVPADLPAYPFQRRTFWLADPVVADVTAAGLSHAGHPLLTAVVEDPATEGAVFTGRLSVPAHAWLAGHRVRDLALLPGTAYLDMLLHAGAEVGCDRIEDLTLQAPLVVPENGAVHLRMTVAGEDEQGRRTCAVYSRPDDAAPAGPWTTHATGRLARTLPEPPLAAVSAWPPAGAVAIDVDDLYSRFEQIGLRYSGPFRGVRAAWRTDDGVHAEVALPDGTDTAGFGLHPALLDAALHVIALLPDSDILTGQIRLPFAWTDVVLHAEGATRLRVQVRPAGTDAVTLTVSDHAGEAVATIGALTLRAVQAGGLGTGPSRTHDSLFHLEWTAVPLPAPGDIGALAIVGGPAEVAAADVDRPVRAHPRWADLAADPDVPDTVLLICAAGISTGEDGTDPAEQATELTTEALEALQGWLGDERFAESRLVVATRDAVAVHGGQSALDLAGAAVRGLVRSAQSENPDRITLVDLGRAPITADLVAMILAAREPELALDDDGLYVPRMVRTDAAPPLPVPDRPDWRIDAGAEGTLETLAVMPNSAAARPLAGHEIRVAVRAAGMNFRDVLVALAMVPGQEVIGSEACGVVTEVGAEVAGVTVGDRVTGLFKGSLGPITVTDHRHVVPVPDGWTDVQAATMPVAFLTAYYGLRNLARVQPGQKVLVHAATGGVGLAALQLARLWGAEVFATASPPKQHVLRSLGLADDHIANSRTLDFEKQFLIASGGTGVDVVLNSLAGEFVDASLRLVAPGGHFLEMGKTDIRAAEAVRRDHPEVRYQAYNLDQEGPDCVRGMLAELAELFRGGDLAPLPTTCWDMRSAPDAFRHLSRARHIGKIALTVPRPLDPNGTVLITGGTGTLGTLIAHHLVTHHNIRHLLLLSRQGPH</sequence>
<dbReference type="InterPro" id="IPR016035">
    <property type="entry name" value="Acyl_Trfase/lysoPLipase"/>
</dbReference>
<dbReference type="InterPro" id="IPR011032">
    <property type="entry name" value="GroES-like_sf"/>
</dbReference>
<dbReference type="InterPro" id="IPR016039">
    <property type="entry name" value="Thiolase-like"/>
</dbReference>
<dbReference type="FunFam" id="3.40.366.10:FF:000002">
    <property type="entry name" value="Probable polyketide synthase 2"/>
    <property type="match status" value="1"/>
</dbReference>
<dbReference type="SMART" id="SM00829">
    <property type="entry name" value="PKS_ER"/>
    <property type="match status" value="1"/>
</dbReference>
<dbReference type="InterPro" id="IPR032821">
    <property type="entry name" value="PKS_assoc"/>
</dbReference>
<dbReference type="Gene3D" id="3.40.50.11460">
    <property type="match status" value="1"/>
</dbReference>
<dbReference type="Pfam" id="PF02801">
    <property type="entry name" value="Ketoacyl-synt_C"/>
    <property type="match status" value="1"/>
</dbReference>
<evidence type="ECO:0000256" key="1">
    <source>
        <dbReference type="ARBA" id="ARBA00001957"/>
    </source>
</evidence>
<dbReference type="Pfam" id="PF21089">
    <property type="entry name" value="PKS_DH_N"/>
    <property type="match status" value="1"/>
</dbReference>
<dbReference type="SUPFAM" id="SSF101173">
    <property type="entry name" value="Docking domain B of the erythromycin polyketide synthase (DEBS)"/>
    <property type="match status" value="1"/>
</dbReference>
<dbReference type="Gene3D" id="3.40.50.720">
    <property type="entry name" value="NAD(P)-binding Rossmann-like Domain"/>
    <property type="match status" value="1"/>
</dbReference>
<keyword evidence="7" id="KW-0511">Multifunctional enzyme</keyword>
<accession>A0A3A9YNC2</accession>
<dbReference type="CDD" id="cd00833">
    <property type="entry name" value="PKS"/>
    <property type="match status" value="1"/>
</dbReference>
<dbReference type="Gene3D" id="3.30.70.3290">
    <property type="match status" value="1"/>
</dbReference>
<evidence type="ECO:0000256" key="8">
    <source>
        <dbReference type="ARBA" id="ARBA00023315"/>
    </source>
</evidence>
<feature type="active site" description="Proton acceptor; for dehydratase activity" evidence="9">
    <location>
        <position position="972"/>
    </location>
</feature>
<dbReference type="InterPro" id="IPR016036">
    <property type="entry name" value="Malonyl_transacylase_ACP-bd"/>
</dbReference>
<keyword evidence="5 12" id="KW-0808">Transferase</keyword>
<dbReference type="Pfam" id="PF08240">
    <property type="entry name" value="ADH_N"/>
    <property type="match status" value="1"/>
</dbReference>
<reference evidence="12 13" key="1">
    <citation type="journal article" date="2004" name="Syst. Appl. Microbiol.">
        <title>Cryptoendolithic actinomycetes from antarctic sandstone rock samples: Micromonospora endolithica sp. nov. and two isolates related to Micromonospora coerulea Jensen 1932.</title>
        <authorList>
            <person name="Hirsch P."/>
            <person name="Mevs U."/>
            <person name="Kroppenstedt R.M."/>
            <person name="Schumann P."/>
            <person name="Stackebrandt E."/>
        </authorList>
    </citation>
    <scope>NUCLEOTIDE SEQUENCE [LARGE SCALE GENOMIC DNA]</scope>
    <source>
        <strain evidence="12 13">JCM 12677</strain>
    </source>
</reference>
<dbReference type="Pfam" id="PF08990">
    <property type="entry name" value="Docking"/>
    <property type="match status" value="1"/>
</dbReference>
<keyword evidence="8 12" id="KW-0012">Acyltransferase</keyword>
<dbReference type="InterPro" id="IPR055123">
    <property type="entry name" value="SpnB-like_Rossmann"/>
</dbReference>
<dbReference type="InterPro" id="IPR001227">
    <property type="entry name" value="Ac_transferase_dom_sf"/>
</dbReference>
<dbReference type="InterPro" id="IPR049900">
    <property type="entry name" value="PKS_mFAS_DH"/>
</dbReference>
<protein>
    <submittedName>
        <fullName evidence="12">Acyltransferase domain-containing protein</fullName>
    </submittedName>
</protein>
<keyword evidence="13" id="KW-1185">Reference proteome</keyword>
<dbReference type="FunFam" id="3.40.47.10:FF:000019">
    <property type="entry name" value="Polyketide synthase type I"/>
    <property type="match status" value="1"/>
</dbReference>
<evidence type="ECO:0000259" key="11">
    <source>
        <dbReference type="PROSITE" id="PS52019"/>
    </source>
</evidence>
<dbReference type="SUPFAM" id="SSF52151">
    <property type="entry name" value="FabD/lysophospholipase-like"/>
    <property type="match status" value="1"/>
</dbReference>
<dbReference type="SUPFAM" id="SSF53901">
    <property type="entry name" value="Thiolase-like"/>
    <property type="match status" value="1"/>
</dbReference>
<dbReference type="Pfam" id="PF16197">
    <property type="entry name" value="KAsynt_C_assoc"/>
    <property type="match status" value="1"/>
</dbReference>
<dbReference type="InterPro" id="IPR042104">
    <property type="entry name" value="PKS_dehydratase_sf"/>
</dbReference>
<organism evidence="12 13">
    <name type="scientific">Micromonospora endolithica</name>
    <dbReference type="NCBI Taxonomy" id="230091"/>
    <lineage>
        <taxon>Bacteria</taxon>
        <taxon>Bacillati</taxon>
        <taxon>Actinomycetota</taxon>
        <taxon>Actinomycetes</taxon>
        <taxon>Micromonosporales</taxon>
        <taxon>Micromonosporaceae</taxon>
        <taxon>Micromonospora</taxon>
    </lineage>
</organism>
<evidence type="ECO:0000256" key="7">
    <source>
        <dbReference type="ARBA" id="ARBA00023268"/>
    </source>
</evidence>
<dbReference type="InterPro" id="IPR013968">
    <property type="entry name" value="PKS_KR"/>
</dbReference>
<dbReference type="Gene3D" id="3.40.47.10">
    <property type="match status" value="1"/>
</dbReference>
<feature type="domain" description="Ketosynthase family 3 (KS3)" evidence="10">
    <location>
        <begin position="40"/>
        <end position="467"/>
    </location>
</feature>
<keyword evidence="3" id="KW-0596">Phosphopantetheine</keyword>
<dbReference type="InterPro" id="IPR036291">
    <property type="entry name" value="NAD(P)-bd_dom_sf"/>
</dbReference>
<dbReference type="GO" id="GO:0006633">
    <property type="term" value="P:fatty acid biosynthetic process"/>
    <property type="evidence" value="ECO:0007669"/>
    <property type="project" value="InterPro"/>
</dbReference>
<dbReference type="CDD" id="cd05195">
    <property type="entry name" value="enoyl_red"/>
    <property type="match status" value="1"/>
</dbReference>
<dbReference type="Pfam" id="PF08659">
    <property type="entry name" value="KR"/>
    <property type="match status" value="1"/>
</dbReference>
<dbReference type="InterPro" id="IPR018201">
    <property type="entry name" value="Ketoacyl_synth_AS"/>
</dbReference>
<feature type="non-terminal residue" evidence="12">
    <location>
        <position position="1782"/>
    </location>
</feature>
<dbReference type="InterPro" id="IPR049552">
    <property type="entry name" value="PKS_DH_N"/>
</dbReference>
<feature type="active site" description="Proton donor; for dehydratase activity" evidence="9">
    <location>
        <position position="1137"/>
    </location>
</feature>
<dbReference type="InterPro" id="IPR050091">
    <property type="entry name" value="PKS_NRPS_Biosynth_Enz"/>
</dbReference>
<dbReference type="InterPro" id="IPR036299">
    <property type="entry name" value="Polyketide_synth_docking_sf"/>
</dbReference>
<keyword evidence="4" id="KW-0597">Phosphoprotein</keyword>
<dbReference type="PANTHER" id="PTHR43775:SF51">
    <property type="entry name" value="INACTIVE PHENOLPHTHIOCEROL SYNTHESIS POLYKETIDE SYNTHASE TYPE I PKS1-RELATED"/>
    <property type="match status" value="1"/>
</dbReference>
<evidence type="ECO:0000256" key="3">
    <source>
        <dbReference type="ARBA" id="ARBA00022450"/>
    </source>
</evidence>
<name>A0A3A9YNC2_9ACTN</name>
<comment type="pathway">
    <text evidence="2">Antibiotic biosynthesis.</text>
</comment>
<proteinExistence type="predicted"/>
<evidence type="ECO:0000313" key="12">
    <source>
        <dbReference type="EMBL" id="RKN37550.1"/>
    </source>
</evidence>
<gene>
    <name evidence="12" type="ORF">D7223_32275</name>
</gene>
<dbReference type="GO" id="GO:0030639">
    <property type="term" value="P:polyketide biosynthetic process"/>
    <property type="evidence" value="ECO:0007669"/>
    <property type="project" value="UniProtKB-ARBA"/>
</dbReference>
<evidence type="ECO:0000259" key="10">
    <source>
        <dbReference type="PROSITE" id="PS52004"/>
    </source>
</evidence>
<dbReference type="SMART" id="SM00827">
    <property type="entry name" value="PKS_AT"/>
    <property type="match status" value="1"/>
</dbReference>
<evidence type="ECO:0000256" key="9">
    <source>
        <dbReference type="PROSITE-ProRule" id="PRU01363"/>
    </source>
</evidence>
<dbReference type="InterPro" id="IPR020843">
    <property type="entry name" value="ER"/>
</dbReference>
<dbReference type="RefSeq" id="WP_120733482.1">
    <property type="nucleotide sequence ID" value="NZ_RBAK01000029.1"/>
</dbReference>
<dbReference type="InterPro" id="IPR020807">
    <property type="entry name" value="PKS_DH"/>
</dbReference>
<dbReference type="GO" id="GO:0017000">
    <property type="term" value="P:antibiotic biosynthetic process"/>
    <property type="evidence" value="ECO:0007669"/>
    <property type="project" value="UniProtKB-KW"/>
</dbReference>
<dbReference type="FunFam" id="3.40.50.720:FF:000209">
    <property type="entry name" value="Polyketide synthase Pks12"/>
    <property type="match status" value="1"/>
</dbReference>
<dbReference type="GO" id="GO:0016491">
    <property type="term" value="F:oxidoreductase activity"/>
    <property type="evidence" value="ECO:0007669"/>
    <property type="project" value="InterPro"/>
</dbReference>
<dbReference type="Pfam" id="PF14765">
    <property type="entry name" value="PS-DH"/>
    <property type="match status" value="1"/>
</dbReference>
<dbReference type="GO" id="GO:0004312">
    <property type="term" value="F:fatty acid synthase activity"/>
    <property type="evidence" value="ECO:0007669"/>
    <property type="project" value="TreeGrafter"/>
</dbReference>
<dbReference type="Pfam" id="PF22953">
    <property type="entry name" value="SpnB_Rossmann"/>
    <property type="match status" value="1"/>
</dbReference>
<dbReference type="InterPro" id="IPR020841">
    <property type="entry name" value="PKS_Beta-ketoAc_synthase_dom"/>
</dbReference>
<evidence type="ECO:0000256" key="5">
    <source>
        <dbReference type="ARBA" id="ARBA00022679"/>
    </source>
</evidence>
<dbReference type="SMART" id="SM00826">
    <property type="entry name" value="PKS_DH"/>
    <property type="match status" value="1"/>
</dbReference>
<dbReference type="Pfam" id="PF00109">
    <property type="entry name" value="ketoacyl-synt"/>
    <property type="match status" value="1"/>
</dbReference>
<dbReference type="EMBL" id="RBAK01000029">
    <property type="protein sequence ID" value="RKN37550.1"/>
    <property type="molecule type" value="Genomic_DNA"/>
</dbReference>
<evidence type="ECO:0000256" key="2">
    <source>
        <dbReference type="ARBA" id="ARBA00004792"/>
    </source>
</evidence>
<comment type="caution">
    <text evidence="12">The sequence shown here is derived from an EMBL/GenBank/DDBJ whole genome shotgun (WGS) entry which is preliminary data.</text>
</comment>
<evidence type="ECO:0000256" key="4">
    <source>
        <dbReference type="ARBA" id="ARBA00022553"/>
    </source>
</evidence>
<keyword evidence="6" id="KW-0045">Antibiotic biosynthesis</keyword>
<dbReference type="SUPFAM" id="SSF51735">
    <property type="entry name" value="NAD(P)-binding Rossmann-fold domains"/>
    <property type="match status" value="2"/>
</dbReference>
<feature type="region of interest" description="C-terminal hotdog fold" evidence="9">
    <location>
        <begin position="1078"/>
        <end position="1216"/>
    </location>
</feature>
<dbReference type="PROSITE" id="PS52019">
    <property type="entry name" value="PKS_MFAS_DH"/>
    <property type="match status" value="1"/>
</dbReference>
<dbReference type="InterPro" id="IPR015083">
    <property type="entry name" value="NorB/c/GfsB-D-like_docking"/>
</dbReference>
<dbReference type="InterPro" id="IPR049551">
    <property type="entry name" value="PKS_DH_C"/>
</dbReference>
<dbReference type="PROSITE" id="PS00606">
    <property type="entry name" value="KS3_1"/>
    <property type="match status" value="1"/>
</dbReference>
<dbReference type="PANTHER" id="PTHR43775">
    <property type="entry name" value="FATTY ACID SYNTHASE"/>
    <property type="match status" value="1"/>
</dbReference>
<dbReference type="InterPro" id="IPR013154">
    <property type="entry name" value="ADH-like_N"/>
</dbReference>
<dbReference type="Pfam" id="PF13602">
    <property type="entry name" value="ADH_zinc_N_2"/>
    <property type="match status" value="1"/>
</dbReference>
<dbReference type="GO" id="GO:0004315">
    <property type="term" value="F:3-oxoacyl-[acyl-carrier-protein] synthase activity"/>
    <property type="evidence" value="ECO:0007669"/>
    <property type="project" value="InterPro"/>
</dbReference>
<dbReference type="PROSITE" id="PS52004">
    <property type="entry name" value="KS3_2"/>
    <property type="match status" value="1"/>
</dbReference>
<dbReference type="Proteomes" id="UP000281726">
    <property type="component" value="Unassembled WGS sequence"/>
</dbReference>